<dbReference type="EMBL" id="AUYB01000104">
    <property type="protein sequence ID" value="KZN37288.1"/>
    <property type="molecule type" value="Genomic_DNA"/>
</dbReference>
<sequence length="126" mass="14693">MEYQFIKDPIAGFKVRMSQEHALVGRWLNEELPLTEVASFLEQLQGVKHSTEELKLEGKEVRLTLSKDEALFEAHSLFQNDVDLSRYEDDFLELDEDGLSAGCGFEDFEALMQDWYGFIQSRKLRR</sequence>
<protein>
    <submittedName>
        <fullName evidence="2">Uncharacterized protein</fullName>
    </submittedName>
</protein>
<dbReference type="RefSeq" id="WP_063365441.1">
    <property type="nucleotide sequence ID" value="NZ_AQHB01000030.1"/>
</dbReference>
<organism evidence="2 3">
    <name type="scientific">Pseudoalteromonas luteoviolacea DSM 6061</name>
    <dbReference type="NCBI Taxonomy" id="1365250"/>
    <lineage>
        <taxon>Bacteria</taxon>
        <taxon>Pseudomonadati</taxon>
        <taxon>Pseudomonadota</taxon>
        <taxon>Gammaproteobacteria</taxon>
        <taxon>Alteromonadales</taxon>
        <taxon>Pseudoalteromonadaceae</taxon>
        <taxon>Pseudoalteromonas</taxon>
    </lineage>
</organism>
<keyword evidence="3" id="KW-1185">Reference proteome</keyword>
<dbReference type="Proteomes" id="UP000076643">
    <property type="component" value="Unassembled WGS sequence"/>
</dbReference>
<reference evidence="2 3" key="1">
    <citation type="submission" date="2013-07" db="EMBL/GenBank/DDBJ databases">
        <title>Comparative Genomic and Metabolomic Analysis of Twelve Strains of Pseudoalteromonas luteoviolacea.</title>
        <authorList>
            <person name="Vynne N.G."/>
            <person name="Mansson M."/>
            <person name="Gram L."/>
        </authorList>
    </citation>
    <scope>NUCLEOTIDE SEQUENCE [LARGE SCALE GENOMIC DNA]</scope>
    <source>
        <strain evidence="2 3">DSM 6061</strain>
    </source>
</reference>
<accession>A0A166WE25</accession>
<comment type="caution">
    <text evidence="2">The sequence shown here is derived from an EMBL/GenBank/DDBJ whole genome shotgun (WGS) entry which is preliminary data.</text>
</comment>
<name>A0A166WE25_9GAMM</name>
<dbReference type="Pfam" id="PF06062">
    <property type="entry name" value="UPF0231"/>
    <property type="match status" value="1"/>
</dbReference>
<proteinExistence type="inferred from homology"/>
<gene>
    <name evidence="2" type="ORF">N475_16465</name>
</gene>
<dbReference type="PATRIC" id="fig|1365250.3.peg.2884"/>
<comment type="similarity">
    <text evidence="1">Belongs to the UPF0231 family.</text>
</comment>
<evidence type="ECO:0000313" key="2">
    <source>
        <dbReference type="EMBL" id="KZN37288.1"/>
    </source>
</evidence>
<dbReference type="InterPro" id="IPR008249">
    <property type="entry name" value="UPF0231"/>
</dbReference>
<evidence type="ECO:0000256" key="1">
    <source>
        <dbReference type="ARBA" id="ARBA00005367"/>
    </source>
</evidence>
<evidence type="ECO:0000313" key="3">
    <source>
        <dbReference type="Proteomes" id="UP000076643"/>
    </source>
</evidence>
<dbReference type="AlphaFoldDB" id="A0A166WE25"/>